<feature type="region of interest" description="Disordered" evidence="1">
    <location>
        <begin position="1"/>
        <end position="31"/>
    </location>
</feature>
<keyword evidence="3" id="KW-1185">Reference proteome</keyword>
<dbReference type="Gene3D" id="3.90.310.10">
    <property type="entry name" value="ENV polyprotein, receptor-binding domain"/>
    <property type="match status" value="1"/>
</dbReference>
<reference evidence="2" key="3">
    <citation type="submission" date="2025-09" db="UniProtKB">
        <authorList>
            <consortium name="Ensembl"/>
        </authorList>
    </citation>
    <scope>IDENTIFICATION</scope>
</reference>
<dbReference type="Pfam" id="PF00429">
    <property type="entry name" value="TLV_coat"/>
    <property type="match status" value="1"/>
</dbReference>
<evidence type="ECO:0008006" key="4">
    <source>
        <dbReference type="Google" id="ProtNLM"/>
    </source>
</evidence>
<dbReference type="Ensembl" id="ENSPEMT00000034384.1">
    <property type="protein sequence ID" value="ENSPEMP00000030689.1"/>
    <property type="gene ID" value="ENSPEMG00000026035.1"/>
</dbReference>
<evidence type="ECO:0000313" key="3">
    <source>
        <dbReference type="Proteomes" id="UP000694547"/>
    </source>
</evidence>
<proteinExistence type="predicted"/>
<organism evidence="2 3">
    <name type="scientific">Peromyscus maniculatus bairdii</name>
    <name type="common">Prairie deer mouse</name>
    <dbReference type="NCBI Taxonomy" id="230844"/>
    <lineage>
        <taxon>Eukaryota</taxon>
        <taxon>Metazoa</taxon>
        <taxon>Chordata</taxon>
        <taxon>Craniata</taxon>
        <taxon>Vertebrata</taxon>
        <taxon>Euteleostomi</taxon>
        <taxon>Mammalia</taxon>
        <taxon>Eutheria</taxon>
        <taxon>Euarchontoglires</taxon>
        <taxon>Glires</taxon>
        <taxon>Rodentia</taxon>
        <taxon>Myomorpha</taxon>
        <taxon>Muroidea</taxon>
        <taxon>Cricetidae</taxon>
        <taxon>Neotominae</taxon>
        <taxon>Peromyscus</taxon>
    </lineage>
</organism>
<sequence>MAWENLQPNDTGTQRPAQDMPRPFGKIPSLGNGVARTHPHAVKKLTWQVISQTGETVWQTTANHAPFSWWPSLTPDFCQLAAGLDTWDIPEAKHTLVGPAPKPAFGIPPTRGPGCATIAACCLLSLYDFYVCPKDGRSRALAARCGGYEEFFCKAWSFETTGAAYCMPSSSWDLITVSRDYVKRGQCHATQKELQPQYGKSLPLNISFTPKGKDFTGWPTGRTWGLHWYLDGWDAGVTFKIQLKIKNTHATPIGPSRVLPEFSGRIPVPAKGAITPGPTPSSTSIPPMRSTSPVITLEDAYSTLPVYLGNIMSFWGL</sequence>
<name>A0A8C8UID8_PERMB</name>
<feature type="compositionally biased region" description="Polar residues" evidence="1">
    <location>
        <begin position="1"/>
        <end position="16"/>
    </location>
</feature>
<dbReference type="Proteomes" id="UP000694547">
    <property type="component" value="Unassembled WGS sequence"/>
</dbReference>
<reference evidence="2" key="2">
    <citation type="submission" date="2025-08" db="UniProtKB">
        <authorList>
            <consortium name="Ensembl"/>
        </authorList>
    </citation>
    <scope>IDENTIFICATION</scope>
</reference>
<protein>
    <recommendedName>
        <fullName evidence="4">Envelope glycoprotein</fullName>
    </recommendedName>
</protein>
<evidence type="ECO:0000256" key="1">
    <source>
        <dbReference type="SAM" id="MobiDB-lite"/>
    </source>
</evidence>
<reference evidence="3" key="1">
    <citation type="submission" date="2018-10" db="EMBL/GenBank/DDBJ databases">
        <title>Improved assembly of the deer mouse Peromyscus maniculatus genome.</title>
        <authorList>
            <person name="Lassance J.-M."/>
            <person name="Hoekstra H.E."/>
        </authorList>
    </citation>
    <scope>NUCLEOTIDE SEQUENCE [LARGE SCALE GENOMIC DNA]</scope>
</reference>
<dbReference type="InterPro" id="IPR018154">
    <property type="entry name" value="TLV/ENV_coat_polyprotein"/>
</dbReference>
<accession>A0A8C8UID8</accession>
<dbReference type="AlphaFoldDB" id="A0A8C8UID8"/>
<dbReference type="GeneTree" id="ENSGT01150000287137"/>
<dbReference type="InterPro" id="IPR008981">
    <property type="entry name" value="FMuLV_rcpt-bd"/>
</dbReference>
<dbReference type="SUPFAM" id="SSF49830">
    <property type="entry name" value="ENV polyprotein, receptor-binding domain"/>
    <property type="match status" value="1"/>
</dbReference>
<evidence type="ECO:0000313" key="2">
    <source>
        <dbReference type="Ensembl" id="ENSPEMP00000030689.1"/>
    </source>
</evidence>